<reference evidence="2" key="1">
    <citation type="submission" date="2015-08" db="EMBL/GenBank/DDBJ databases">
        <authorList>
            <person name="Babu N.S."/>
            <person name="Beckwith C.J."/>
            <person name="Beseler K.G."/>
            <person name="Brison A."/>
            <person name="Carone J.V."/>
            <person name="Caskin T.P."/>
            <person name="Diamond M."/>
            <person name="Durham M.E."/>
            <person name="Foxe J.M."/>
            <person name="Go M."/>
            <person name="Henderson B.A."/>
            <person name="Jones I.B."/>
            <person name="McGettigan J.A."/>
            <person name="Micheletti S.J."/>
            <person name="Nasrallah M.E."/>
            <person name="Ortiz D."/>
            <person name="Piller C.R."/>
            <person name="Privatt S.R."/>
            <person name="Schneider S.L."/>
            <person name="Sharp S."/>
            <person name="Smith T.C."/>
            <person name="Stanton J.D."/>
            <person name="Ullery H.E."/>
            <person name="Wilson R.J."/>
            <person name="Serrano M.G."/>
            <person name="Buck G."/>
            <person name="Lee V."/>
            <person name="Wang Y."/>
            <person name="Carvalho R."/>
            <person name="Voegtly L."/>
            <person name="Shi R."/>
            <person name="Duckworth R."/>
            <person name="Johnson A."/>
            <person name="Loviza R."/>
            <person name="Walstead R."/>
            <person name="Shah Z."/>
            <person name="Kiflezghi M."/>
            <person name="Wade K."/>
            <person name="Ball S.L."/>
            <person name="Bradley K.W."/>
            <person name="Asai D.J."/>
            <person name="Bowman C.A."/>
            <person name="Russell D.A."/>
            <person name="Pope W.H."/>
            <person name="Jacobs-Sera D."/>
            <person name="Hendrix R.W."/>
            <person name="Hatfull G.F."/>
        </authorList>
    </citation>
    <scope>NUCLEOTIDE SEQUENCE</scope>
</reference>
<dbReference type="Pfam" id="PF24681">
    <property type="entry name" value="Kelch_KLHDC2_KLHL20_DRC7"/>
    <property type="match status" value="1"/>
</dbReference>
<dbReference type="SUPFAM" id="SSF117281">
    <property type="entry name" value="Kelch motif"/>
    <property type="match status" value="1"/>
</dbReference>
<evidence type="ECO:0000256" key="1">
    <source>
        <dbReference type="SAM" id="MobiDB-lite"/>
    </source>
</evidence>
<dbReference type="PANTHER" id="PTHR46063:SF1">
    <property type="entry name" value="KELCH DOMAIN-CONTAINING PROTEIN 4"/>
    <property type="match status" value="1"/>
</dbReference>
<protein>
    <recommendedName>
        <fullName evidence="3">Kelch domain-containing protein 4</fullName>
    </recommendedName>
</protein>
<dbReference type="PANTHER" id="PTHR46063">
    <property type="entry name" value="KELCH DOMAIN-CONTAINING PROTEIN"/>
    <property type="match status" value="1"/>
</dbReference>
<feature type="region of interest" description="Disordered" evidence="1">
    <location>
        <begin position="276"/>
        <end position="296"/>
    </location>
</feature>
<feature type="compositionally biased region" description="Acidic residues" evidence="1">
    <location>
        <begin position="529"/>
        <end position="542"/>
    </location>
</feature>
<feature type="compositionally biased region" description="Basic residues" evidence="1">
    <location>
        <begin position="1"/>
        <end position="13"/>
    </location>
</feature>
<name>A0A1D1ZTL8_AUXPR</name>
<dbReference type="AlphaFoldDB" id="A0A1D1ZTL8"/>
<dbReference type="SMART" id="SM00015">
    <property type="entry name" value="IQ"/>
    <property type="match status" value="1"/>
</dbReference>
<dbReference type="InterPro" id="IPR052588">
    <property type="entry name" value="Kelch_domain_protein"/>
</dbReference>
<gene>
    <name evidence="2" type="ORF">g.3347</name>
</gene>
<dbReference type="CDD" id="cd23767">
    <property type="entry name" value="IQCD"/>
    <property type="match status" value="1"/>
</dbReference>
<evidence type="ECO:0008006" key="3">
    <source>
        <dbReference type="Google" id="ProtNLM"/>
    </source>
</evidence>
<feature type="region of interest" description="Disordered" evidence="1">
    <location>
        <begin position="520"/>
        <end position="542"/>
    </location>
</feature>
<dbReference type="Pfam" id="PF00612">
    <property type="entry name" value="IQ"/>
    <property type="match status" value="1"/>
</dbReference>
<feature type="compositionally biased region" description="Basic and acidic residues" evidence="1">
    <location>
        <begin position="23"/>
        <end position="43"/>
    </location>
</feature>
<dbReference type="Gene3D" id="2.120.10.80">
    <property type="entry name" value="Kelch-type beta propeller"/>
    <property type="match status" value="2"/>
</dbReference>
<feature type="region of interest" description="Disordered" evidence="1">
    <location>
        <begin position="1"/>
        <end position="43"/>
    </location>
</feature>
<dbReference type="PROSITE" id="PS50096">
    <property type="entry name" value="IQ"/>
    <property type="match status" value="1"/>
</dbReference>
<proteinExistence type="predicted"/>
<accession>A0A1D1ZTL8</accession>
<dbReference type="InterPro" id="IPR015915">
    <property type="entry name" value="Kelch-typ_b-propeller"/>
</dbReference>
<organism evidence="2">
    <name type="scientific">Auxenochlorella protothecoides</name>
    <name type="common">Green microalga</name>
    <name type="synonym">Chlorella protothecoides</name>
    <dbReference type="NCBI Taxonomy" id="3075"/>
    <lineage>
        <taxon>Eukaryota</taxon>
        <taxon>Viridiplantae</taxon>
        <taxon>Chlorophyta</taxon>
        <taxon>core chlorophytes</taxon>
        <taxon>Trebouxiophyceae</taxon>
        <taxon>Chlorellales</taxon>
        <taxon>Chlorellaceae</taxon>
        <taxon>Auxenochlorella</taxon>
    </lineage>
</organism>
<sequence length="542" mass="59540">MGSGRDKRKKAKGGGKPGAGAEKTARKSEQNEGKAVRRLERKTQGGEDDIDALLAKFKLEDAAATAIRVEPGVRPSPRVYSTFNLLPSQKENELILFGGEWYDSEKDKTHVYADLFVLDVEKVAWRRIVSPKGPLPRSSHQSVMTKYHMYVFGGEFTSLNQEKFRHYNDLWRLNLADWSWEQLPGRGGPSPRSGHRMVLQRNRLLLFGGFWDAGKEPKYYNDLWAFHLTDLQWECLGPTTQTGSSWPSPRGGCQLAVHGELLFVFGGYSVLPPPDKDPAAKAAKRKSAGDDDDEGGKGVVHDDVWCYDTKSGAWERVRKAGMAPSARTGFGMARHGRRAVYFGGVVDQAGGRDRVYSELFNEAYQFDLETRRWFPLAVRAPRGKRAGAAAGGADGAPALADGSALQVTPAQRARLEAAATCIQASFRGYAVRKAYTAYKLGGAVSELLYSPALYGVDVGASADTVKPRARAAPLMAVARNTLWLLGGMVEVAHTDVVLDDVWSLDLSKLDGWTCVQENTGGEELKDLSDWESDEEDSDSEAE</sequence>
<dbReference type="InterPro" id="IPR000048">
    <property type="entry name" value="IQ_motif_EF-hand-BS"/>
</dbReference>
<evidence type="ECO:0000313" key="2">
    <source>
        <dbReference type="EMBL" id="JAT70239.1"/>
    </source>
</evidence>
<dbReference type="EMBL" id="GDKF01008383">
    <property type="protein sequence ID" value="JAT70239.1"/>
    <property type="molecule type" value="Transcribed_RNA"/>
</dbReference>